<evidence type="ECO:0000259" key="1">
    <source>
        <dbReference type="Pfam" id="PF03235"/>
    </source>
</evidence>
<reference evidence="3" key="1">
    <citation type="submission" date="2020-06" db="EMBL/GenBank/DDBJ databases">
        <title>Nostoc edaphicum CCNP1411 genome.</title>
        <authorList>
            <person name="Fidor A."/>
            <person name="Grabski M."/>
            <person name="Gawor J."/>
            <person name="Gromadka R."/>
            <person name="Wegrzyn G."/>
            <person name="Mazur-Marzec H."/>
        </authorList>
    </citation>
    <scope>NUCLEOTIDE SEQUENCE [LARGE SCALE GENOMIC DNA]</scope>
    <source>
        <strain evidence="3">CCNP1411</strain>
    </source>
</reference>
<sequence>MTDLSNYNAELADEETLEEQDQEEKVTFQYDPDKINIVTREPTIELLLKRINEEALDLAPDFQRHADIWKEDAQSRLIESIIIRIPIPAFYVDATNEDKWLVVDGLQRLFALKRFILDKKLKLSGLEYLTNLEGKTYDQIDRRYQRRLEETQLTVYLIEKGTPPEIKYNIFKRINTGGEALSPQELRHALNPGKGTKFLTKLAAYPKFQEVVKLGDDRIMRMDDREFILGFLAFTLTHYKDYADNRDTFLTKALSKTNKLSETELHNIENNFKRTILASENIFGKDAFRKISNSQKRKFPINKALFESWSVLLSKLSDEQIQVLIDRKQKLIDIFKTYIDNDKYFLESISQAAEKVQYRFSTIEKIIQEVLL</sequence>
<evidence type="ECO:0000313" key="3">
    <source>
        <dbReference type="Proteomes" id="UP000514713"/>
    </source>
</evidence>
<dbReference type="EMBL" id="CP054698">
    <property type="protein sequence ID" value="QMS89178.1"/>
    <property type="molecule type" value="Genomic_DNA"/>
</dbReference>
<organism evidence="2 3">
    <name type="scientific">Nostoc edaphicum CCNP1411</name>
    <dbReference type="NCBI Taxonomy" id="1472755"/>
    <lineage>
        <taxon>Bacteria</taxon>
        <taxon>Bacillati</taxon>
        <taxon>Cyanobacteriota</taxon>
        <taxon>Cyanophyceae</taxon>
        <taxon>Nostocales</taxon>
        <taxon>Nostocaceae</taxon>
        <taxon>Nostoc</taxon>
    </lineage>
</organism>
<gene>
    <name evidence="2" type="ORF">HUN01_16925</name>
</gene>
<name>A0A7D7LBW6_9NOSO</name>
<feature type="domain" description="GmrSD restriction endonucleases N-terminal" evidence="1">
    <location>
        <begin position="48"/>
        <end position="189"/>
    </location>
</feature>
<accession>A0A7D7LBW6</accession>
<dbReference type="InterPro" id="IPR004919">
    <property type="entry name" value="GmrSD_N"/>
</dbReference>
<dbReference type="PANTHER" id="PTHR39639:SF1">
    <property type="entry name" value="DUF262 DOMAIN-CONTAINING PROTEIN"/>
    <property type="match status" value="1"/>
</dbReference>
<dbReference type="Proteomes" id="UP000514713">
    <property type="component" value="Chromosome"/>
</dbReference>
<keyword evidence="3" id="KW-1185">Reference proteome</keyword>
<dbReference type="AlphaFoldDB" id="A0A7D7LBW6"/>
<protein>
    <submittedName>
        <fullName evidence="2">DUF262 domain-containing protein</fullName>
    </submittedName>
</protein>
<dbReference type="Pfam" id="PF03235">
    <property type="entry name" value="GmrSD_N"/>
    <property type="match status" value="1"/>
</dbReference>
<evidence type="ECO:0000313" key="2">
    <source>
        <dbReference type="EMBL" id="QMS89178.1"/>
    </source>
</evidence>
<dbReference type="PANTHER" id="PTHR39639">
    <property type="entry name" value="CHROMOSOME 16, WHOLE GENOME SHOTGUN SEQUENCE"/>
    <property type="match status" value="1"/>
</dbReference>
<dbReference type="RefSeq" id="WP_181932230.1">
    <property type="nucleotide sequence ID" value="NZ_CP054698.1"/>
</dbReference>
<dbReference type="KEGG" id="ned:HUN01_16925"/>
<proteinExistence type="predicted"/>